<feature type="domain" description="Penicillin-binding protein transpeptidase" evidence="2">
    <location>
        <begin position="132"/>
        <end position="426"/>
    </location>
</feature>
<dbReference type="eggNOG" id="COG0768">
    <property type="taxonomic scope" value="Bacteria"/>
</dbReference>
<sequence>MTPSFEEKEISTVLQAFPSLQMDEDKRREIAGHIRRERELLEQMKKRKKYAKVIGGAVASLASLALLFIAYQWMPSEAVPSAQQMNTEGSQKVQAAGTTSQADKVLTLDSQIQDYIEEAIHKTNKAYQPENMTVIVTDPNNGEILGMGNLKRPTDRVPHIVRAMSDPVVAFPIVTLAAAIEEGKYKNYETYESGTYEITPGKFIKDHNVGKGWGQIAYLEGIQRSSQVAFAKLSERIPEDSLQQYFERFGFGAKTGTEQLNEQSGKIPNMDTPYDKAMAAYGLGGSASPIQQVAAVGAIANGGELMKPHVTREETNHIDKGRRVISVETAKQVRAILETLVNNKPGSDTAFSIKEHTVAGRTGIVQKRDQQGNFIDGKYTYSFIGFAPSDDPKLLVYIAVDNPNTDLWVRLWGQEIVAPPFKEIMENSLQYLQKR</sequence>
<protein>
    <recommendedName>
        <fullName evidence="2">Penicillin-binding protein transpeptidase domain-containing protein</fullName>
    </recommendedName>
</protein>
<dbReference type="HOGENOM" id="CLU_629578_0_0_9"/>
<dbReference type="GO" id="GO:0005886">
    <property type="term" value="C:plasma membrane"/>
    <property type="evidence" value="ECO:0007669"/>
    <property type="project" value="TreeGrafter"/>
</dbReference>
<dbReference type="Pfam" id="PF00905">
    <property type="entry name" value="Transpeptidase"/>
    <property type="match status" value="1"/>
</dbReference>
<keyword evidence="1" id="KW-0472">Membrane</keyword>
<organism evidence="3 4">
    <name type="scientific">Brevibacillus brevis (strain 47 / JCM 6285 / NBRC 100599)</name>
    <dbReference type="NCBI Taxonomy" id="358681"/>
    <lineage>
        <taxon>Bacteria</taxon>
        <taxon>Bacillati</taxon>
        <taxon>Bacillota</taxon>
        <taxon>Bacilli</taxon>
        <taxon>Bacillales</taxon>
        <taxon>Paenibacillaceae</taxon>
        <taxon>Brevibacillus</taxon>
    </lineage>
</organism>
<dbReference type="Gene3D" id="3.40.710.10">
    <property type="entry name" value="DD-peptidase/beta-lactamase superfamily"/>
    <property type="match status" value="1"/>
</dbReference>
<gene>
    <name evidence="3" type="ordered locus">BBR47_00480</name>
</gene>
<proteinExistence type="predicted"/>
<evidence type="ECO:0000313" key="4">
    <source>
        <dbReference type="Proteomes" id="UP000001877"/>
    </source>
</evidence>
<evidence type="ECO:0000259" key="2">
    <source>
        <dbReference type="Pfam" id="PF00905"/>
    </source>
</evidence>
<evidence type="ECO:0000313" key="3">
    <source>
        <dbReference type="EMBL" id="BAH41025.1"/>
    </source>
</evidence>
<dbReference type="InterPro" id="IPR001460">
    <property type="entry name" value="PCN-bd_Tpept"/>
</dbReference>
<dbReference type="AlphaFoldDB" id="C0ZH84"/>
<reference evidence="3 4" key="1">
    <citation type="submission" date="2005-03" db="EMBL/GenBank/DDBJ databases">
        <title>Brevibacillus brevis strain 47, complete genome.</title>
        <authorList>
            <person name="Hosoyama A."/>
            <person name="Yamada R."/>
            <person name="Hongo Y."/>
            <person name="Terui Y."/>
            <person name="Ankai A."/>
            <person name="Masuyama W."/>
            <person name="Sekiguchi M."/>
            <person name="Takeda T."/>
            <person name="Asano K."/>
            <person name="Ohji S."/>
            <person name="Ichikawa N."/>
            <person name="Narita S."/>
            <person name="Aoki N."/>
            <person name="Miura H."/>
            <person name="Matsushita S."/>
            <person name="Sekigawa T."/>
            <person name="Yamagata H."/>
            <person name="Yoshikawa H."/>
            <person name="Udaka S."/>
            <person name="Tanikawa S."/>
            <person name="Fujita N."/>
        </authorList>
    </citation>
    <scope>NUCLEOTIDE SEQUENCE [LARGE SCALE GENOMIC DNA]</scope>
    <source>
        <strain evidence="4">47 / JCM 6285 / NBRC 100599</strain>
    </source>
</reference>
<name>C0ZH84_BREBN</name>
<dbReference type="EMBL" id="AP008955">
    <property type="protein sequence ID" value="BAH41025.1"/>
    <property type="molecule type" value="Genomic_DNA"/>
</dbReference>
<dbReference type="GO" id="GO:0008658">
    <property type="term" value="F:penicillin binding"/>
    <property type="evidence" value="ECO:0007669"/>
    <property type="project" value="InterPro"/>
</dbReference>
<accession>C0ZH84</accession>
<dbReference type="InterPro" id="IPR050515">
    <property type="entry name" value="Beta-lactam/transpept"/>
</dbReference>
<dbReference type="STRING" id="358681.BBR47_00480"/>
<dbReference type="InterPro" id="IPR012338">
    <property type="entry name" value="Beta-lactam/transpept-like"/>
</dbReference>
<keyword evidence="1" id="KW-0812">Transmembrane</keyword>
<keyword evidence="1" id="KW-1133">Transmembrane helix</keyword>
<dbReference type="PANTHER" id="PTHR30627:SF26">
    <property type="entry name" value="PENICILLIN-BINDING PROTEIN 2B"/>
    <property type="match status" value="1"/>
</dbReference>
<dbReference type="PANTHER" id="PTHR30627">
    <property type="entry name" value="PEPTIDOGLYCAN D,D-TRANSPEPTIDASE"/>
    <property type="match status" value="1"/>
</dbReference>
<feature type="transmembrane region" description="Helical" evidence="1">
    <location>
        <begin position="53"/>
        <end position="74"/>
    </location>
</feature>
<dbReference type="Proteomes" id="UP000001877">
    <property type="component" value="Chromosome"/>
</dbReference>
<dbReference type="KEGG" id="bbe:BBR47_00480"/>
<evidence type="ECO:0000256" key="1">
    <source>
        <dbReference type="SAM" id="Phobius"/>
    </source>
</evidence>
<dbReference type="RefSeq" id="WP_012683829.1">
    <property type="nucleotide sequence ID" value="NC_012491.1"/>
</dbReference>
<keyword evidence="4" id="KW-1185">Reference proteome</keyword>
<dbReference type="GO" id="GO:0071555">
    <property type="term" value="P:cell wall organization"/>
    <property type="evidence" value="ECO:0007669"/>
    <property type="project" value="TreeGrafter"/>
</dbReference>
<dbReference type="Gene3D" id="3.30.450.330">
    <property type="match status" value="1"/>
</dbReference>
<dbReference type="SUPFAM" id="SSF56601">
    <property type="entry name" value="beta-lactamase/transpeptidase-like"/>
    <property type="match status" value="1"/>
</dbReference>